<evidence type="ECO:0000256" key="1">
    <source>
        <dbReference type="SAM" id="MobiDB-lite"/>
    </source>
</evidence>
<feature type="compositionally biased region" description="Low complexity" evidence="1">
    <location>
        <begin position="168"/>
        <end position="179"/>
    </location>
</feature>
<sequence length="188" mass="22009">MSATDQQELRREEREAQRDDRNISAGMGPQQEMMREMMQNPEVIELLSTADLPTGAQSDKSWLPELTEEHLNMDQVLAIRDDRDLWERKWLNPNVADEILMSYPSWESRTPNERVEKVRQRIRGDEKEPLDPDQKRKIRSMFEQKYDRETRANGGKFMELLLSHVVESKQNSKQSDDSSVFGSLLGRS</sequence>
<gene>
    <name evidence="2" type="ORF">AArcS_1303</name>
</gene>
<protein>
    <submittedName>
        <fullName evidence="2">Uncharacterized protein</fullName>
    </submittedName>
</protein>
<organism evidence="2 3">
    <name type="scientific">Natranaeroarchaeum sulfidigenes</name>
    <dbReference type="NCBI Taxonomy" id="2784880"/>
    <lineage>
        <taxon>Archaea</taxon>
        <taxon>Methanobacteriati</taxon>
        <taxon>Methanobacteriota</taxon>
        <taxon>Stenosarchaea group</taxon>
        <taxon>Halobacteria</taxon>
        <taxon>Halobacteriales</taxon>
        <taxon>Natronoarchaeaceae</taxon>
        <taxon>Natranaeroarchaeum</taxon>
    </lineage>
</organism>
<accession>A0A897MK85</accession>
<dbReference type="KEGG" id="hara:AArcS_1303"/>
<dbReference type="GeneID" id="70684685"/>
<dbReference type="Proteomes" id="UP000663586">
    <property type="component" value="Chromosome"/>
</dbReference>
<evidence type="ECO:0000313" key="3">
    <source>
        <dbReference type="Proteomes" id="UP000663586"/>
    </source>
</evidence>
<name>A0A897MK85_9EURY</name>
<evidence type="ECO:0000313" key="2">
    <source>
        <dbReference type="EMBL" id="QSG02520.1"/>
    </source>
</evidence>
<dbReference type="RefSeq" id="WP_238479666.1">
    <property type="nucleotide sequence ID" value="NZ_CP064786.1"/>
</dbReference>
<feature type="region of interest" description="Disordered" evidence="1">
    <location>
        <begin position="167"/>
        <end position="188"/>
    </location>
</feature>
<dbReference type="EMBL" id="CP064786">
    <property type="protein sequence ID" value="QSG02520.1"/>
    <property type="molecule type" value="Genomic_DNA"/>
</dbReference>
<dbReference type="AlphaFoldDB" id="A0A897MK85"/>
<keyword evidence="3" id="KW-1185">Reference proteome</keyword>
<proteinExistence type="predicted"/>
<feature type="compositionally biased region" description="Basic and acidic residues" evidence="1">
    <location>
        <begin position="7"/>
        <end position="22"/>
    </location>
</feature>
<feature type="region of interest" description="Disordered" evidence="1">
    <location>
        <begin position="1"/>
        <end position="36"/>
    </location>
</feature>
<reference evidence="2" key="1">
    <citation type="submission" date="2020-11" db="EMBL/GenBank/DDBJ databases">
        <title>Carbohydrate-dependent, anaerobic sulfur respiration: A novel catabolism in halophilic archaea.</title>
        <authorList>
            <person name="Sorokin D.Y."/>
            <person name="Messina E."/>
            <person name="Smedile F."/>
            <person name="La Cono V."/>
            <person name="Hallsworth J.E."/>
            <person name="Yakimov M.M."/>
        </authorList>
    </citation>
    <scope>NUCLEOTIDE SEQUENCE</scope>
    <source>
        <strain evidence="2">AArc-S</strain>
    </source>
</reference>